<sequence>MQADATRYRIDPARPPHVIVTETMNAALRTEPQVAIARHLVKQAPGALLVPERVTVRACLLDPAAELTPPVWPGQPVPPLRRDRIELGTVFELSRATIVAWHGIDGATLPAAAITVPPALAPRYAARLMTRIDAFGPHRLDGYESSLNLPQRLPGRPVLGGGERLVFDYRLGSEPGLACRVARPSA</sequence>
<protein>
    <submittedName>
        <fullName evidence="1">Uncharacterized protein</fullName>
    </submittedName>
</protein>
<gene>
    <name evidence="1" type="ORF">E1742_07260</name>
</gene>
<accession>A0ABX5S6L5</accession>
<dbReference type="EMBL" id="CP038026">
    <property type="protein sequence ID" value="QBQ35969.1"/>
    <property type="molecule type" value="Genomic_DNA"/>
</dbReference>
<evidence type="ECO:0000313" key="1">
    <source>
        <dbReference type="EMBL" id="QBQ35969.1"/>
    </source>
</evidence>
<name>A0ABX5S6L5_9BURK</name>
<evidence type="ECO:0000313" key="2">
    <source>
        <dbReference type="Proteomes" id="UP000294359"/>
    </source>
</evidence>
<keyword evidence="2" id="KW-1185">Reference proteome</keyword>
<reference evidence="1 2" key="1">
    <citation type="submission" date="2019-03" db="EMBL/GenBank/DDBJ databases">
        <title>Draft Genome Sequences of Six Type Strains of the Genus Massilia.</title>
        <authorList>
            <person name="Miess H."/>
            <person name="Frediansyhah A."/>
            <person name="Gross H."/>
        </authorList>
    </citation>
    <scope>NUCLEOTIDE SEQUENCE [LARGE SCALE GENOMIC DNA]</scope>
    <source>
        <strain evidence="1 2">DSM 17505</strain>
    </source>
</reference>
<organism evidence="1 2">
    <name type="scientific">Pseudoduganella plicata</name>
    <dbReference type="NCBI Taxonomy" id="321984"/>
    <lineage>
        <taxon>Bacteria</taxon>
        <taxon>Pseudomonadati</taxon>
        <taxon>Pseudomonadota</taxon>
        <taxon>Betaproteobacteria</taxon>
        <taxon>Burkholderiales</taxon>
        <taxon>Oxalobacteraceae</taxon>
        <taxon>Telluria group</taxon>
        <taxon>Pseudoduganella</taxon>
    </lineage>
</organism>
<dbReference type="Proteomes" id="UP000294359">
    <property type="component" value="Chromosome"/>
</dbReference>
<proteinExistence type="predicted"/>